<dbReference type="AlphaFoldDB" id="A0A6A5TTW5"/>
<feature type="region of interest" description="Disordered" evidence="1">
    <location>
        <begin position="319"/>
        <end position="348"/>
    </location>
</feature>
<feature type="compositionally biased region" description="Basic and acidic residues" evidence="1">
    <location>
        <begin position="12"/>
        <end position="21"/>
    </location>
</feature>
<evidence type="ECO:0000313" key="3">
    <source>
        <dbReference type="Proteomes" id="UP000800035"/>
    </source>
</evidence>
<evidence type="ECO:0000256" key="1">
    <source>
        <dbReference type="SAM" id="MobiDB-lite"/>
    </source>
</evidence>
<proteinExistence type="predicted"/>
<protein>
    <submittedName>
        <fullName evidence="2">Uncharacterized protein</fullName>
    </submittedName>
</protein>
<feature type="compositionally biased region" description="Low complexity" evidence="1">
    <location>
        <begin position="274"/>
        <end position="296"/>
    </location>
</feature>
<name>A0A6A5TTW5_9PLEO</name>
<gene>
    <name evidence="2" type="ORF">CC80DRAFT_526135</name>
</gene>
<feature type="compositionally biased region" description="Basic and acidic residues" evidence="1">
    <location>
        <begin position="388"/>
        <end position="398"/>
    </location>
</feature>
<organism evidence="2 3">
    <name type="scientific">Byssothecium circinans</name>
    <dbReference type="NCBI Taxonomy" id="147558"/>
    <lineage>
        <taxon>Eukaryota</taxon>
        <taxon>Fungi</taxon>
        <taxon>Dikarya</taxon>
        <taxon>Ascomycota</taxon>
        <taxon>Pezizomycotina</taxon>
        <taxon>Dothideomycetes</taxon>
        <taxon>Pleosporomycetidae</taxon>
        <taxon>Pleosporales</taxon>
        <taxon>Massarineae</taxon>
        <taxon>Massarinaceae</taxon>
        <taxon>Byssothecium</taxon>
    </lineage>
</organism>
<sequence>MGLPIWRAPSPEADRARDAPKADPTANARSPIRRRRGDTRTSRRPMGGHMGESAIPPDFTSSSRPSSAARPRLPPPPVPESRNYLRAPPLEPSTHAPGPSADEDSSSRNMSRLTADAPRGLSFDDRRSLPALTPNFAPAAALLGARHDSAYDIDMDIRDRSSYRTPRRIPPYHSEMLHYARQHREDSDDGSSDNAVGFPLLRRMGRRNIADGPLPSSSLRESWSPVSTVDGLGDRERSLSPVADHWEPMLSSVAPDPLAPTADSSFTSAAASASFSNSQPSSRSGSSNSNSASSSRTHLTVPSRIEQFSFDQFLHICDTSDDDSASDTEAEEEGVEAHPTSSHPFHARSGIRSSAMRNPYRYSRRIRDQVLESTANVRSFYGEVTTQEPERQVQRPAEDQLDGSGEDRAEERTTDEELPLDQELRDARALLERLVRRDDVGDDFWTSVGLRRPLADRVERIQQRERL</sequence>
<feature type="compositionally biased region" description="Polar residues" evidence="1">
    <location>
        <begin position="215"/>
        <end position="227"/>
    </location>
</feature>
<feature type="region of interest" description="Disordered" evidence="1">
    <location>
        <begin position="1"/>
        <end position="131"/>
    </location>
</feature>
<feature type="compositionally biased region" description="Acidic residues" evidence="1">
    <location>
        <begin position="319"/>
        <end position="334"/>
    </location>
</feature>
<dbReference type="OrthoDB" id="3946700at2759"/>
<dbReference type="EMBL" id="ML976994">
    <property type="protein sequence ID" value="KAF1955450.1"/>
    <property type="molecule type" value="Genomic_DNA"/>
</dbReference>
<feature type="region of interest" description="Disordered" evidence="1">
    <location>
        <begin position="207"/>
        <end position="236"/>
    </location>
</feature>
<feature type="region of interest" description="Disordered" evidence="1">
    <location>
        <begin position="274"/>
        <end position="299"/>
    </location>
</feature>
<reference evidence="2" key="1">
    <citation type="journal article" date="2020" name="Stud. Mycol.">
        <title>101 Dothideomycetes genomes: a test case for predicting lifestyles and emergence of pathogens.</title>
        <authorList>
            <person name="Haridas S."/>
            <person name="Albert R."/>
            <person name="Binder M."/>
            <person name="Bloem J."/>
            <person name="Labutti K."/>
            <person name="Salamov A."/>
            <person name="Andreopoulos B."/>
            <person name="Baker S."/>
            <person name="Barry K."/>
            <person name="Bills G."/>
            <person name="Bluhm B."/>
            <person name="Cannon C."/>
            <person name="Castanera R."/>
            <person name="Culley D."/>
            <person name="Daum C."/>
            <person name="Ezra D."/>
            <person name="Gonzalez J."/>
            <person name="Henrissat B."/>
            <person name="Kuo A."/>
            <person name="Liang C."/>
            <person name="Lipzen A."/>
            <person name="Lutzoni F."/>
            <person name="Magnuson J."/>
            <person name="Mondo S."/>
            <person name="Nolan M."/>
            <person name="Ohm R."/>
            <person name="Pangilinan J."/>
            <person name="Park H.-J."/>
            <person name="Ramirez L."/>
            <person name="Alfaro M."/>
            <person name="Sun H."/>
            <person name="Tritt A."/>
            <person name="Yoshinaga Y."/>
            <person name="Zwiers L.-H."/>
            <person name="Turgeon B."/>
            <person name="Goodwin S."/>
            <person name="Spatafora J."/>
            <person name="Crous P."/>
            <person name="Grigoriev I."/>
        </authorList>
    </citation>
    <scope>NUCLEOTIDE SEQUENCE</scope>
    <source>
        <strain evidence="2">CBS 675.92</strain>
    </source>
</reference>
<accession>A0A6A5TTW5</accession>
<feature type="compositionally biased region" description="Low complexity" evidence="1">
    <location>
        <begin position="56"/>
        <end position="71"/>
    </location>
</feature>
<keyword evidence="3" id="KW-1185">Reference proteome</keyword>
<feature type="region of interest" description="Disordered" evidence="1">
    <location>
        <begin position="382"/>
        <end position="421"/>
    </location>
</feature>
<evidence type="ECO:0000313" key="2">
    <source>
        <dbReference type="EMBL" id="KAF1955450.1"/>
    </source>
</evidence>
<dbReference type="Proteomes" id="UP000800035">
    <property type="component" value="Unassembled WGS sequence"/>
</dbReference>